<reference evidence="1 2" key="1">
    <citation type="journal article" date="2023" name="Hortic Res">
        <title>The complete reference genome for grapevine (Vitis vinifera L.) genetics and breeding.</title>
        <authorList>
            <person name="Shi X."/>
            <person name="Cao S."/>
            <person name="Wang X."/>
            <person name="Huang S."/>
            <person name="Wang Y."/>
            <person name="Liu Z."/>
            <person name="Liu W."/>
            <person name="Leng X."/>
            <person name="Peng Y."/>
            <person name="Wang N."/>
            <person name="Wang Y."/>
            <person name="Ma Z."/>
            <person name="Xu X."/>
            <person name="Zhang F."/>
            <person name="Xue H."/>
            <person name="Zhong H."/>
            <person name="Wang Y."/>
            <person name="Zhang K."/>
            <person name="Velt A."/>
            <person name="Avia K."/>
            <person name="Holtgrawe D."/>
            <person name="Grimplet J."/>
            <person name="Matus J.T."/>
            <person name="Ware D."/>
            <person name="Wu X."/>
            <person name="Wang H."/>
            <person name="Liu C."/>
            <person name="Fang Y."/>
            <person name="Rustenholz C."/>
            <person name="Cheng Z."/>
            <person name="Xiao H."/>
            <person name="Zhou Y."/>
        </authorList>
    </citation>
    <scope>NUCLEOTIDE SEQUENCE [LARGE SCALE GENOMIC DNA]</scope>
    <source>
        <strain evidence="2">cv. Pinot noir / PN40024</strain>
        <tissue evidence="1">Leaf</tissue>
    </source>
</reference>
<sequence>MPSGERAGGKELEIMKSISTQGGRRLGSFASRMPTTWEQMLYRLILILAARSISRCSREERAREKARQWKWEKVSIPRKKNLFPCSRGRPQFPK</sequence>
<dbReference type="Proteomes" id="UP001227230">
    <property type="component" value="Chromosome 10"/>
</dbReference>
<gene>
    <name evidence="1" type="ORF">VitviT2T_015806</name>
</gene>
<evidence type="ECO:0000313" key="1">
    <source>
        <dbReference type="EMBL" id="WJZ97181.1"/>
    </source>
</evidence>
<organism evidence="1 2">
    <name type="scientific">Vitis vinifera</name>
    <name type="common">Grape</name>
    <dbReference type="NCBI Taxonomy" id="29760"/>
    <lineage>
        <taxon>Eukaryota</taxon>
        <taxon>Viridiplantae</taxon>
        <taxon>Streptophyta</taxon>
        <taxon>Embryophyta</taxon>
        <taxon>Tracheophyta</taxon>
        <taxon>Spermatophyta</taxon>
        <taxon>Magnoliopsida</taxon>
        <taxon>eudicotyledons</taxon>
        <taxon>Gunneridae</taxon>
        <taxon>Pentapetalae</taxon>
        <taxon>rosids</taxon>
        <taxon>Vitales</taxon>
        <taxon>Vitaceae</taxon>
        <taxon>Viteae</taxon>
        <taxon>Vitis</taxon>
    </lineage>
</organism>
<dbReference type="EMBL" id="CP126657">
    <property type="protein sequence ID" value="WJZ97181.1"/>
    <property type="molecule type" value="Genomic_DNA"/>
</dbReference>
<evidence type="ECO:0000313" key="2">
    <source>
        <dbReference type="Proteomes" id="UP001227230"/>
    </source>
</evidence>
<accession>A0ABY9CRN5</accession>
<name>A0ABY9CRN5_VITVI</name>
<protein>
    <submittedName>
        <fullName evidence="1">Uncharacterized protein</fullName>
    </submittedName>
</protein>
<keyword evidence="2" id="KW-1185">Reference proteome</keyword>
<proteinExistence type="predicted"/>